<accession>A0A498K1U5</accession>
<name>A0A498K1U5_MALDO</name>
<dbReference type="InterPro" id="IPR044209">
    <property type="entry name" value="MOS11"/>
</dbReference>
<reference evidence="3 4" key="1">
    <citation type="submission" date="2018-10" db="EMBL/GenBank/DDBJ databases">
        <title>A high-quality apple genome assembly.</title>
        <authorList>
            <person name="Hu J."/>
        </authorList>
    </citation>
    <scope>NUCLEOTIDE SEQUENCE [LARGE SCALE GENOMIC DNA]</scope>
    <source>
        <strain evidence="4">cv. HFTH1</strain>
        <tissue evidence="3">Young leaf</tissue>
    </source>
</reference>
<feature type="compositionally biased region" description="Basic and acidic residues" evidence="1">
    <location>
        <begin position="13"/>
        <end position="27"/>
    </location>
</feature>
<dbReference type="Pfam" id="PF18592">
    <property type="entry name" value="Tho1_MOS11_C"/>
    <property type="match status" value="1"/>
</dbReference>
<protein>
    <recommendedName>
        <fullName evidence="2">THO1-MOS11 C-terminal domain-containing protein</fullName>
    </recommendedName>
</protein>
<feature type="compositionally biased region" description="Polar residues" evidence="1">
    <location>
        <begin position="73"/>
        <end position="83"/>
    </location>
</feature>
<dbReference type="GO" id="GO:0016973">
    <property type="term" value="P:poly(A)+ mRNA export from nucleus"/>
    <property type="evidence" value="ECO:0007669"/>
    <property type="project" value="InterPro"/>
</dbReference>
<feature type="compositionally biased region" description="Basic and acidic residues" evidence="1">
    <location>
        <begin position="60"/>
        <end position="70"/>
    </location>
</feature>
<dbReference type="PANTHER" id="PTHR47701">
    <property type="entry name" value="PROTEIN MODIFIER OF SNC1 11"/>
    <property type="match status" value="1"/>
</dbReference>
<organism evidence="3 4">
    <name type="scientific">Malus domestica</name>
    <name type="common">Apple</name>
    <name type="synonym">Pyrus malus</name>
    <dbReference type="NCBI Taxonomy" id="3750"/>
    <lineage>
        <taxon>Eukaryota</taxon>
        <taxon>Viridiplantae</taxon>
        <taxon>Streptophyta</taxon>
        <taxon>Embryophyta</taxon>
        <taxon>Tracheophyta</taxon>
        <taxon>Spermatophyta</taxon>
        <taxon>Magnoliopsida</taxon>
        <taxon>eudicotyledons</taxon>
        <taxon>Gunneridae</taxon>
        <taxon>Pentapetalae</taxon>
        <taxon>rosids</taxon>
        <taxon>fabids</taxon>
        <taxon>Rosales</taxon>
        <taxon>Rosaceae</taxon>
        <taxon>Amygdaloideae</taxon>
        <taxon>Maleae</taxon>
        <taxon>Malus</taxon>
    </lineage>
</organism>
<evidence type="ECO:0000256" key="1">
    <source>
        <dbReference type="SAM" id="MobiDB-lite"/>
    </source>
</evidence>
<dbReference type="AlphaFoldDB" id="A0A498K1U5"/>
<gene>
    <name evidence="3" type="ORF">DVH24_001591</name>
</gene>
<keyword evidence="4" id="KW-1185">Reference proteome</keyword>
<dbReference type="GO" id="GO:0005634">
    <property type="term" value="C:nucleus"/>
    <property type="evidence" value="ECO:0007669"/>
    <property type="project" value="TreeGrafter"/>
</dbReference>
<feature type="region of interest" description="Disordered" evidence="1">
    <location>
        <begin position="1"/>
        <end position="91"/>
    </location>
</feature>
<evidence type="ECO:0000313" key="3">
    <source>
        <dbReference type="EMBL" id="RXI01357.1"/>
    </source>
</evidence>
<comment type="caution">
    <text evidence="3">The sequence shown here is derived from an EMBL/GenBank/DDBJ whole genome shotgun (WGS) entry which is preliminary data.</text>
</comment>
<dbReference type="PANTHER" id="PTHR47701:SF2">
    <property type="entry name" value="PROTEIN MODIFIER OF SNC1 11"/>
    <property type="match status" value="1"/>
</dbReference>
<dbReference type="STRING" id="3750.A0A498K1U5"/>
<feature type="non-terminal residue" evidence="3">
    <location>
        <position position="1"/>
    </location>
</feature>
<proteinExistence type="predicted"/>
<feature type="region of interest" description="Disordered" evidence="1">
    <location>
        <begin position="119"/>
        <end position="138"/>
    </location>
</feature>
<dbReference type="InterPro" id="IPR040746">
    <property type="entry name" value="THO1_MOS11_C"/>
</dbReference>
<dbReference type="EMBL" id="RDQH01000330">
    <property type="protein sequence ID" value="RXI01357.1"/>
    <property type="molecule type" value="Genomic_DNA"/>
</dbReference>
<feature type="domain" description="THO1-MOS11 C-terminal" evidence="2">
    <location>
        <begin position="40"/>
        <end position="72"/>
    </location>
</feature>
<evidence type="ECO:0000313" key="4">
    <source>
        <dbReference type="Proteomes" id="UP000290289"/>
    </source>
</evidence>
<evidence type="ECO:0000259" key="2">
    <source>
        <dbReference type="Pfam" id="PF18592"/>
    </source>
</evidence>
<feature type="compositionally biased region" description="Basic and acidic residues" evidence="1">
    <location>
        <begin position="126"/>
        <end position="138"/>
    </location>
</feature>
<dbReference type="Proteomes" id="UP000290289">
    <property type="component" value="Chromosome 4"/>
</dbReference>
<sequence>GTPSDLPPSSEVNSKENGSKADSEDTKTGSAAGDAAAPVTAIEKKMRRAERFGISVQLSEEEKRNSRAERFGTVSTSLGSQASKKPEDLKRKARAERFGLPAPAVVGDEDAKKKARLARFAPISKTDTKADPQEEEKRKARALRFSNTSKGYLTQVNEKGNVELKAAIVGSTGEGV</sequence>